<dbReference type="InterPro" id="IPR008557">
    <property type="entry name" value="PhoX"/>
</dbReference>
<dbReference type="PANTHER" id="PTHR35399">
    <property type="entry name" value="SLR8030 PROTEIN"/>
    <property type="match status" value="1"/>
</dbReference>
<dbReference type="Proteomes" id="UP000218784">
    <property type="component" value="Unassembled WGS sequence"/>
</dbReference>
<keyword evidence="2" id="KW-1185">Reference proteome</keyword>
<sequence>MPFTAAKYGRYTASHRGTTVTDLIIGNDYDGNVDANPSTTTTLGELVEQRYSRRQMMGGMSAMTTAAFGATLLTGCSDDDDGRNSVITVADGTTVQAQGGRVVTLSSSASSNATSSTWTQVSGPTVALTVSGTSVSFVTPNVASTTNIVLQFTASGPSGSSSERSTVVVSPATLAFTAVAKNKNDIVTVPTGYTATVLYRAGDPIASGVSAFANNGSDTNYAQRAGDNHDGMSYFGLAASGNTPDASNSTRGLLAINHEYINPQYMHVGAPTTVADSAGVQRRPEAEVVKEIEAHGVSVVEVTRAGNTGAWSYVAASALNRRVTPNTPVTFSGPARGDAQLRTRYSADGTTGRGTINNCANGAMPWGTYATCEENWAGYFARSSTDAAVRTAAGNAKQVTSMSRYGVGTASRYGWETVAAADASSTIFSRWNASAVAANAADGTADFRNEPFTFGWVVEIDPYDPSSTPRKRTALGRMAHEGVMAGRMIAGVKPAFYMGDDGRNEYIYKFVSATAWSAADATASNRLATGDKYLDTGTLYVAKFNADGTGTWLPLVFGQNGLTGSASYPFASQADVLINARIAADILGATPMDRPEWTAVNPVNGEMYCTLTNNSNRRGVASSSSTRAVDAANPRAYVDTRTDGGTNSGNANGHVVRLREANDSTESLTFTWDVYAFGARANANADNINLSGLDDTNDFSSPDGLWFGLPTNAAGQASPLLFVQTDDGAYTDVTNCMMLIGMPGRVGDGTTKSVTTSFGGTATTTTRVGAAPGAKLKRFLVGPKECEITGITSTADGRTIFVNVQHPGEDGNFANITSNWPQSQATGTGTGRPRAATVVITKNDGGVVGL</sequence>
<accession>A0A2A4I1P3</accession>
<reference evidence="1 2" key="1">
    <citation type="submission" date="2017-09" db="EMBL/GenBank/DDBJ databases">
        <title>Sphingomonas ginsenosidimutans KACC 14949, whole genome shotgun sequence.</title>
        <authorList>
            <person name="Feng G."/>
            <person name="Zhu H."/>
        </authorList>
    </citation>
    <scope>NUCLEOTIDE SEQUENCE [LARGE SCALE GENOMIC DNA]</scope>
    <source>
        <strain evidence="1 2">KACC 14949</strain>
    </source>
</reference>
<dbReference type="EMBL" id="NWVD01000001">
    <property type="protein sequence ID" value="PCG10191.1"/>
    <property type="molecule type" value="Genomic_DNA"/>
</dbReference>
<name>A0A2A4I1P3_9SPHN</name>
<dbReference type="PANTHER" id="PTHR35399:SF2">
    <property type="entry name" value="DUF839 DOMAIN-CONTAINING PROTEIN"/>
    <property type="match status" value="1"/>
</dbReference>
<organism evidence="1 2">
    <name type="scientific">Sphingomonas ginsenosidimutans</name>
    <dbReference type="NCBI Taxonomy" id="862134"/>
    <lineage>
        <taxon>Bacteria</taxon>
        <taxon>Pseudomonadati</taxon>
        <taxon>Pseudomonadota</taxon>
        <taxon>Alphaproteobacteria</taxon>
        <taxon>Sphingomonadales</taxon>
        <taxon>Sphingomonadaceae</taxon>
        <taxon>Sphingomonas</taxon>
    </lineage>
</organism>
<evidence type="ECO:0000313" key="1">
    <source>
        <dbReference type="EMBL" id="PCG10191.1"/>
    </source>
</evidence>
<dbReference type="AlphaFoldDB" id="A0A2A4I1P3"/>
<comment type="caution">
    <text evidence="1">The sequence shown here is derived from an EMBL/GenBank/DDBJ whole genome shotgun (WGS) entry which is preliminary data.</text>
</comment>
<proteinExistence type="predicted"/>
<evidence type="ECO:0000313" key="2">
    <source>
        <dbReference type="Proteomes" id="UP000218784"/>
    </source>
</evidence>
<gene>
    <name evidence="1" type="ORF">COA17_01645</name>
</gene>
<dbReference type="Pfam" id="PF05787">
    <property type="entry name" value="PhoX"/>
    <property type="match status" value="1"/>
</dbReference>
<protein>
    <submittedName>
        <fullName evidence="1">Phosphatase</fullName>
    </submittedName>
</protein>